<organism evidence="3 4">
    <name type="scientific">Abyssalbus ytuae</name>
    <dbReference type="NCBI Taxonomy" id="2926907"/>
    <lineage>
        <taxon>Bacteria</taxon>
        <taxon>Pseudomonadati</taxon>
        <taxon>Bacteroidota</taxon>
        <taxon>Flavobacteriia</taxon>
        <taxon>Flavobacteriales</taxon>
        <taxon>Flavobacteriaceae</taxon>
        <taxon>Abyssalbus</taxon>
    </lineage>
</organism>
<dbReference type="CDD" id="cd02511">
    <property type="entry name" value="Beta4Glucosyltransferase"/>
    <property type="match status" value="1"/>
</dbReference>
<dbReference type="Gene3D" id="3.90.550.10">
    <property type="entry name" value="Spore Coat Polysaccharide Biosynthesis Protein SpsA, Chain A"/>
    <property type="match status" value="1"/>
</dbReference>
<dbReference type="AlphaFoldDB" id="A0A9E6ZZZ2"/>
<dbReference type="PANTHER" id="PTHR43630:SF2">
    <property type="entry name" value="GLYCOSYLTRANSFERASE"/>
    <property type="match status" value="1"/>
</dbReference>
<gene>
    <name evidence="3" type="ORF">MQE35_02945</name>
</gene>
<dbReference type="Pfam" id="PF00535">
    <property type="entry name" value="Glycos_transf_2"/>
    <property type="match status" value="1"/>
</dbReference>
<proteinExistence type="inferred from homology"/>
<evidence type="ECO:0000313" key="3">
    <source>
        <dbReference type="EMBL" id="UOB18262.1"/>
    </source>
</evidence>
<dbReference type="KEGG" id="fbm:MQE35_02945"/>
<dbReference type="InterPro" id="IPR001173">
    <property type="entry name" value="Glyco_trans_2-like"/>
</dbReference>
<reference evidence="3" key="1">
    <citation type="submission" date="2022-03" db="EMBL/GenBank/DDBJ databases">
        <title>Description of Abyssus ytuae gen. nov., sp. nov., a novel member of the family Flavobacteriaceae isolated from the sediment of Mariana Trench.</title>
        <authorList>
            <person name="Zhang J."/>
            <person name="Xu X."/>
        </authorList>
    </citation>
    <scope>NUCLEOTIDE SEQUENCE</scope>
    <source>
        <strain evidence="3">MT3330</strain>
    </source>
</reference>
<dbReference type="PANTHER" id="PTHR43630">
    <property type="entry name" value="POLY-BETA-1,6-N-ACETYL-D-GLUCOSAMINE SYNTHASE"/>
    <property type="match status" value="1"/>
</dbReference>
<evidence type="ECO:0000256" key="1">
    <source>
        <dbReference type="ARBA" id="ARBA00038494"/>
    </source>
</evidence>
<feature type="domain" description="Glycosyltransferase 2-like" evidence="2">
    <location>
        <begin position="8"/>
        <end position="121"/>
    </location>
</feature>
<dbReference type="RefSeq" id="WP_255844351.1">
    <property type="nucleotide sequence ID" value="NZ_CP094358.1"/>
</dbReference>
<accession>A0A9E6ZZZ2</accession>
<evidence type="ECO:0000313" key="4">
    <source>
        <dbReference type="Proteomes" id="UP000831290"/>
    </source>
</evidence>
<sequence>MSTQKLTAIIITFNEIDYITQCVNSILFADEIIAVDSFSTDGTWEFLNSHPKIKAIQHPFENFTTQKSYALQQASNDWVYFLDADERVTPSLQKEIIQTINSKDTASAYWNYRSFMFENKRLYFSGWQTDKIQRLFRKSRCEFVDDRLVHETLKVDGSQAKLKEKLIHYSYKNYEDYKGKMLKYGRLRALEEFNKGKKWTLLHQILRPCWKYFNHYIIRLGILDGKKGIIICYLNALGVHERYKELKRLRTNT</sequence>
<keyword evidence="4" id="KW-1185">Reference proteome</keyword>
<dbReference type="InterPro" id="IPR029044">
    <property type="entry name" value="Nucleotide-diphossugar_trans"/>
</dbReference>
<comment type="similarity">
    <text evidence="1">Belongs to the glycosyltransferase 2 family. WaaE/KdtX subfamily.</text>
</comment>
<evidence type="ECO:0000259" key="2">
    <source>
        <dbReference type="Pfam" id="PF00535"/>
    </source>
</evidence>
<protein>
    <submittedName>
        <fullName evidence="3">Glycosyltransferase family 2 protein</fullName>
    </submittedName>
</protein>
<dbReference type="Proteomes" id="UP000831290">
    <property type="component" value="Chromosome"/>
</dbReference>
<name>A0A9E6ZZZ2_9FLAO</name>
<dbReference type="EMBL" id="CP094358">
    <property type="protein sequence ID" value="UOB18262.1"/>
    <property type="molecule type" value="Genomic_DNA"/>
</dbReference>
<dbReference type="SUPFAM" id="SSF53448">
    <property type="entry name" value="Nucleotide-diphospho-sugar transferases"/>
    <property type="match status" value="1"/>
</dbReference>